<evidence type="ECO:0000313" key="2">
    <source>
        <dbReference type="EMBL" id="MBB2148933.1"/>
    </source>
</evidence>
<dbReference type="Proteomes" id="UP000636110">
    <property type="component" value="Unassembled WGS sequence"/>
</dbReference>
<dbReference type="SMART" id="SM00901">
    <property type="entry name" value="FRG"/>
    <property type="match status" value="1"/>
</dbReference>
<comment type="caution">
    <text evidence="2">The sequence shown here is derived from an EMBL/GenBank/DDBJ whole genome shotgun (WGS) entry which is preliminary data.</text>
</comment>
<evidence type="ECO:0000313" key="3">
    <source>
        <dbReference type="Proteomes" id="UP000636110"/>
    </source>
</evidence>
<keyword evidence="3" id="KW-1185">Reference proteome</keyword>
<dbReference type="EMBL" id="WNXC01000002">
    <property type="protein sequence ID" value="MBB2148933.1"/>
    <property type="molecule type" value="Genomic_DNA"/>
</dbReference>
<dbReference type="InterPro" id="IPR014966">
    <property type="entry name" value="FRG-dom"/>
</dbReference>
<feature type="domain" description="FRG" evidence="1">
    <location>
        <begin position="39"/>
        <end position="154"/>
    </location>
</feature>
<organism evidence="2 3">
    <name type="scientific">Pedobacter gandavensis</name>
    <dbReference type="NCBI Taxonomy" id="2679963"/>
    <lineage>
        <taxon>Bacteria</taxon>
        <taxon>Pseudomonadati</taxon>
        <taxon>Bacteroidota</taxon>
        <taxon>Sphingobacteriia</taxon>
        <taxon>Sphingobacteriales</taxon>
        <taxon>Sphingobacteriaceae</taxon>
        <taxon>Pedobacter</taxon>
    </lineage>
</organism>
<dbReference type="RefSeq" id="WP_182955697.1">
    <property type="nucleotide sequence ID" value="NZ_WNXC01000002.1"/>
</dbReference>
<gene>
    <name evidence="2" type="ORF">GM920_08405</name>
</gene>
<evidence type="ECO:0000259" key="1">
    <source>
        <dbReference type="SMART" id="SM00901"/>
    </source>
</evidence>
<proteinExistence type="predicted"/>
<dbReference type="Pfam" id="PF08867">
    <property type="entry name" value="FRG"/>
    <property type="match status" value="1"/>
</dbReference>
<accession>A0ABR6EWX7</accession>
<reference evidence="2 3" key="1">
    <citation type="submission" date="2019-11" db="EMBL/GenBank/DDBJ databases">
        <title>Description of Pedobacter sp. LMG 31462T.</title>
        <authorList>
            <person name="Carlier A."/>
            <person name="Qi S."/>
            <person name="Vandamme P."/>
        </authorList>
    </citation>
    <scope>NUCLEOTIDE SEQUENCE [LARGE SCALE GENOMIC DNA]</scope>
    <source>
        <strain evidence="2 3">LMG 31462</strain>
    </source>
</reference>
<name>A0ABR6EWX7_9SPHI</name>
<protein>
    <submittedName>
        <fullName evidence="2">FRG domain-containing protein</fullName>
    </submittedName>
</protein>
<sequence length="328" mass="38105">MNIPFYSSLEEKKKHFNHEVIENKIDLDDLIQKWTALDDSKSYVFRGVNNAKFKLYNSGQRAWVGQELEKLGKTYEEFIQDEINNAKNFQNGLLIKFFRAFGHTAYDFSILSFLQHYNAPTPLLDFSYNFDCSLFFCIDGLTHNPATDIDNYFSVYAIDTKQPDFISILNHIESQVGSIDQIISTNQKFDINDEPITSKIAELNYSYFEKLKLFYLPGYSGVGAGFSMPSRPDFKLVYNQHNLNIINQEGLFVFNHDPSHPLEDFFSGGFTKFNGTFLLGKIHCWDIHKSFSEYIINYLSSMGITRDFIYPQEEFIALNSFLDFKKDL</sequence>